<accession>A0ABX0JMN1</accession>
<keyword evidence="3 5" id="KW-0732">Signal</keyword>
<feature type="region of interest" description="Disordered" evidence="4">
    <location>
        <begin position="32"/>
        <end position="68"/>
    </location>
</feature>
<evidence type="ECO:0000256" key="4">
    <source>
        <dbReference type="SAM" id="MobiDB-lite"/>
    </source>
</evidence>
<dbReference type="Proteomes" id="UP000635278">
    <property type="component" value="Unassembled WGS sequence"/>
</dbReference>
<evidence type="ECO:0000313" key="8">
    <source>
        <dbReference type="Proteomes" id="UP000635278"/>
    </source>
</evidence>
<feature type="compositionally biased region" description="Polar residues" evidence="4">
    <location>
        <begin position="38"/>
        <end position="59"/>
    </location>
</feature>
<gene>
    <name evidence="7" type="ORF">GOB93_01715</name>
</gene>
<evidence type="ECO:0000256" key="1">
    <source>
        <dbReference type="ARBA" id="ARBA00007734"/>
    </source>
</evidence>
<evidence type="ECO:0000256" key="2">
    <source>
        <dbReference type="ARBA" id="ARBA00009387"/>
    </source>
</evidence>
<feature type="signal peptide" evidence="5">
    <location>
        <begin position="1"/>
        <end position="31"/>
    </location>
</feature>
<organism evidence="7 8">
    <name type="scientific">Acetobacter musti</name>
    <dbReference type="NCBI Taxonomy" id="864732"/>
    <lineage>
        <taxon>Bacteria</taxon>
        <taxon>Pseudomonadati</taxon>
        <taxon>Pseudomonadota</taxon>
        <taxon>Alphaproteobacteria</taxon>
        <taxon>Acetobacterales</taxon>
        <taxon>Acetobacteraceae</taxon>
        <taxon>Acetobacter</taxon>
    </lineage>
</organism>
<evidence type="ECO:0000256" key="5">
    <source>
        <dbReference type="SAM" id="SignalP"/>
    </source>
</evidence>
<dbReference type="InterPro" id="IPR023346">
    <property type="entry name" value="Lysozyme-like_dom_sf"/>
</dbReference>
<dbReference type="SUPFAM" id="SSF48435">
    <property type="entry name" value="Bacterial muramidases"/>
    <property type="match status" value="1"/>
</dbReference>
<feature type="chain" id="PRO_5045066923" evidence="5">
    <location>
        <begin position="32"/>
        <end position="678"/>
    </location>
</feature>
<sequence length="678" mass="72046">MRAIGQISHSIATRVLLAGAALLTGASVASARPAAQGFSPSDDGNQRTGSGSSERSLNGASAGHGRPGEEFAMAIPRLPMQAPGGMPGDDGVVALPRPLSPEMATLVRSIFRLQRQGAFGEALSSTTRLTDTTLLADIMAERFISPAYRPTAGELRRWLNTCSDMADAPAIFSRLSAMSDRGTLPAAPSTAMLGGTGAVAAVNELTGHPFTRNALLDRTVQERAATGVRGAQSAMHLIAITPGMTAPYAAQLGGEVAQTLLSLGNAEDALNIARDAFARGERRVGFPAYIGGLAAWDLARRTEAVELFETASRAPVVTPELISAAAFWAARGHQELGELSAFRPWLQRALVSRASFYGLLAQRMLDRVPRHAAQDSGVQNADLEMVADTAPSMPVLTEIDIEAVAATPVGNRVFALLQVGEQGRAEMALRRYWPRVMHDAPLARSMQLVAAAAGLNDLALEMADSIQTMDQASGRHGEQLPLPALHPRHGFTVDPALVYALTRLESNFDPQAVSGAGAHGLMQIQPVTAGFVTGQADRFTGSPQVLHDPGLNLEIGQRYVRYLAHLTSGSTAQDDPVRTTPEGGDLIRLLASYNAGPGAISRWEAGSGASSDPLLYMERLPNPQTRAYVAQAFSYLWTYADRLNLPTPSLEALTQGRWPGFRAELQLAAARWPSQAIH</sequence>
<dbReference type="InterPro" id="IPR008258">
    <property type="entry name" value="Transglycosylase_SLT_dom_1"/>
</dbReference>
<comment type="similarity">
    <text evidence="2">Belongs to the virb1 family.</text>
</comment>
<dbReference type="SUPFAM" id="SSF53955">
    <property type="entry name" value="Lysozyme-like"/>
    <property type="match status" value="1"/>
</dbReference>
<dbReference type="Pfam" id="PF01464">
    <property type="entry name" value="SLT"/>
    <property type="match status" value="1"/>
</dbReference>
<evidence type="ECO:0000259" key="6">
    <source>
        <dbReference type="Pfam" id="PF01464"/>
    </source>
</evidence>
<name>A0ABX0JMN1_9PROT</name>
<dbReference type="Gene3D" id="1.10.530.10">
    <property type="match status" value="1"/>
</dbReference>
<proteinExistence type="inferred from homology"/>
<dbReference type="PANTHER" id="PTHR37423:SF2">
    <property type="entry name" value="MEMBRANE-BOUND LYTIC MUREIN TRANSGLYCOSYLASE C"/>
    <property type="match status" value="1"/>
</dbReference>
<keyword evidence="8" id="KW-1185">Reference proteome</keyword>
<dbReference type="PROSITE" id="PS00922">
    <property type="entry name" value="TRANSGLYCOSYLASE"/>
    <property type="match status" value="1"/>
</dbReference>
<protein>
    <submittedName>
        <fullName evidence="7">Transglycosylase SLT domain-containing protein</fullName>
    </submittedName>
</protein>
<dbReference type="Gene3D" id="1.25.20.10">
    <property type="entry name" value="Bacterial muramidases"/>
    <property type="match status" value="1"/>
</dbReference>
<comment type="similarity">
    <text evidence="1">Belongs to the transglycosylase Slt family.</text>
</comment>
<evidence type="ECO:0000313" key="7">
    <source>
        <dbReference type="EMBL" id="NHN83358.1"/>
    </source>
</evidence>
<feature type="domain" description="Transglycosylase SLT" evidence="6">
    <location>
        <begin position="491"/>
        <end position="610"/>
    </location>
</feature>
<dbReference type="InterPro" id="IPR008939">
    <property type="entry name" value="Lytic_TGlycosylase_superhlx_U"/>
</dbReference>
<dbReference type="EMBL" id="WOTB01000002">
    <property type="protein sequence ID" value="NHN83358.1"/>
    <property type="molecule type" value="Genomic_DNA"/>
</dbReference>
<comment type="caution">
    <text evidence="7">The sequence shown here is derived from an EMBL/GenBank/DDBJ whole genome shotgun (WGS) entry which is preliminary data.</text>
</comment>
<dbReference type="InterPro" id="IPR000189">
    <property type="entry name" value="Transglyc_AS"/>
</dbReference>
<reference evidence="7 8" key="1">
    <citation type="journal article" date="2020" name="Int. J. Syst. Evol. Microbiol.">
        <title>Novel acetic acid bacteria from cider fermentations: Acetobacter conturbans sp. nov. and Acetobacter fallax sp. nov.</title>
        <authorList>
            <person name="Sombolestani A.S."/>
            <person name="Cleenwerck I."/>
            <person name="Cnockaert M."/>
            <person name="Borremans W."/>
            <person name="Wieme A.D."/>
            <person name="De Vuyst L."/>
            <person name="Vandamme P."/>
        </authorList>
    </citation>
    <scope>NUCLEOTIDE SEQUENCE [LARGE SCALE GENOMIC DNA]</scope>
    <source>
        <strain evidence="7 8">LMG 30640</strain>
    </source>
</reference>
<dbReference type="RefSeq" id="WP_173581798.1">
    <property type="nucleotide sequence ID" value="NZ_WOTB01000002.1"/>
</dbReference>
<evidence type="ECO:0000256" key="3">
    <source>
        <dbReference type="ARBA" id="ARBA00022729"/>
    </source>
</evidence>
<dbReference type="PANTHER" id="PTHR37423">
    <property type="entry name" value="SOLUBLE LYTIC MUREIN TRANSGLYCOSYLASE-RELATED"/>
    <property type="match status" value="1"/>
</dbReference>